<keyword evidence="1" id="KW-0472">Membrane</keyword>
<accession>A0ABX5LZ01</accession>
<feature type="signal peptide" evidence="2">
    <location>
        <begin position="1"/>
        <end position="26"/>
    </location>
</feature>
<name>A0ABX5LZ01_9GAMM</name>
<comment type="caution">
    <text evidence="3">The sequence shown here is derived from an EMBL/GenBank/DDBJ whole genome shotgun (WGS) entry which is preliminary data.</text>
</comment>
<dbReference type="InterPro" id="IPR008969">
    <property type="entry name" value="CarboxyPept-like_regulatory"/>
</dbReference>
<organism evidence="3 4">
    <name type="scientific">Pokkaliibacter plantistimulans</name>
    <dbReference type="NCBI Taxonomy" id="1635171"/>
    <lineage>
        <taxon>Bacteria</taxon>
        <taxon>Pseudomonadati</taxon>
        <taxon>Pseudomonadota</taxon>
        <taxon>Gammaproteobacteria</taxon>
        <taxon>Oceanospirillales</taxon>
        <taxon>Balneatrichaceae</taxon>
        <taxon>Pokkaliibacter</taxon>
    </lineage>
</organism>
<evidence type="ECO:0000256" key="2">
    <source>
        <dbReference type="SAM" id="SignalP"/>
    </source>
</evidence>
<reference evidence="3 4" key="1">
    <citation type="submission" date="2015-03" db="EMBL/GenBank/DDBJ databases">
        <authorList>
            <person name="Krishnan R."/>
            <person name="Midha S."/>
            <person name="Patil P.B."/>
            <person name="Rameshkumar N."/>
        </authorList>
    </citation>
    <scope>NUCLEOTIDE SEQUENCE [LARGE SCALE GENOMIC DNA]</scope>
    <source>
        <strain evidence="3 4">L1E11</strain>
    </source>
</reference>
<keyword evidence="1" id="KW-0812">Transmembrane</keyword>
<evidence type="ECO:0008006" key="5">
    <source>
        <dbReference type="Google" id="ProtNLM"/>
    </source>
</evidence>
<proteinExistence type="predicted"/>
<gene>
    <name evidence="3" type="ORF">WH50_07385</name>
</gene>
<evidence type="ECO:0000313" key="4">
    <source>
        <dbReference type="Proteomes" id="UP000248090"/>
    </source>
</evidence>
<feature type="chain" id="PRO_5046483664" description="Carboxypeptidase regulatory-like domain-containing protein" evidence="2">
    <location>
        <begin position="27"/>
        <end position="177"/>
    </location>
</feature>
<dbReference type="Proteomes" id="UP000248090">
    <property type="component" value="Unassembled WGS sequence"/>
</dbReference>
<evidence type="ECO:0000313" key="3">
    <source>
        <dbReference type="EMBL" id="PXF31917.1"/>
    </source>
</evidence>
<keyword evidence="2" id="KW-0732">Signal</keyword>
<evidence type="ECO:0000256" key="1">
    <source>
        <dbReference type="SAM" id="Phobius"/>
    </source>
</evidence>
<sequence>MRKLFSKLPSLCLLGILCSFSSSVFAHKLKLFLSVEGRYVSGQTYFINDGPAPGTTIKLLDAQNRTITQILSDADGYFRLPLPERGEVMVEADAGAGHSDHVHLTPQPAVSQTAAIDDDMSPSQRLDFGIIQHQLDNLHEQLQQHDQRTRLFDIFGGLGYILAILFGLLLWRHHNRR</sequence>
<dbReference type="RefSeq" id="WP_110186744.1">
    <property type="nucleotide sequence ID" value="NZ_CP177354.1"/>
</dbReference>
<protein>
    <recommendedName>
        <fullName evidence="5">Carboxypeptidase regulatory-like domain-containing protein</fullName>
    </recommendedName>
</protein>
<keyword evidence="4" id="KW-1185">Reference proteome</keyword>
<dbReference type="SUPFAM" id="SSF49464">
    <property type="entry name" value="Carboxypeptidase regulatory domain-like"/>
    <property type="match status" value="1"/>
</dbReference>
<dbReference type="EMBL" id="LAPT01000029">
    <property type="protein sequence ID" value="PXF31917.1"/>
    <property type="molecule type" value="Genomic_DNA"/>
</dbReference>
<keyword evidence="1" id="KW-1133">Transmembrane helix</keyword>
<feature type="transmembrane region" description="Helical" evidence="1">
    <location>
        <begin position="151"/>
        <end position="171"/>
    </location>
</feature>